<sequence length="206" mass="23094">MFLTLFLLAHSAYSQNIELPAPDNSGGIPLMEALNKRQSNRAFSSQALSLQDVSDLCWAAWGFNRDDKRTAPSSQNKQEMELYVFLEKGIYKYNAEQHMLELLKKGDFRKHAGLQDFVATAPLNFVYVSDLSKAGVERPEDITTESLIPSHANSGFMAQNVYLTAASKNLGCVIRAWVDADDLHKTLNLNPMQKALYGQTVGYREQ</sequence>
<accession>A0A0E9LXB8</accession>
<reference evidence="2 3" key="1">
    <citation type="journal article" date="2015" name="Microbes Environ.">
        <title>Distribution and evolution of nitrogen fixation genes in the phylum bacteroidetes.</title>
        <authorList>
            <person name="Inoue J."/>
            <person name="Oshima K."/>
            <person name="Suda W."/>
            <person name="Sakamoto M."/>
            <person name="Iino T."/>
            <person name="Noda S."/>
            <person name="Hongoh Y."/>
            <person name="Hattori M."/>
            <person name="Ohkuma M."/>
        </authorList>
    </citation>
    <scope>NUCLEOTIDE SEQUENCE [LARGE SCALE GENOMIC DNA]</scope>
    <source>
        <strain evidence="2">JCM 15548</strain>
    </source>
</reference>
<feature type="domain" description="Nitroreductase" evidence="1">
    <location>
        <begin position="36"/>
        <end position="203"/>
    </location>
</feature>
<name>A0A0E9LXB8_9BACT</name>
<dbReference type="STRING" id="1236989.JCM15548_11697"/>
<dbReference type="InterPro" id="IPR052544">
    <property type="entry name" value="Bacteriocin_Proc_Enz"/>
</dbReference>
<dbReference type="CDD" id="cd02142">
    <property type="entry name" value="McbC_SagB-like_oxidoreductase"/>
    <property type="match status" value="1"/>
</dbReference>
<dbReference type="Proteomes" id="UP000032900">
    <property type="component" value="Unassembled WGS sequence"/>
</dbReference>
<dbReference type="EMBL" id="BAZW01000009">
    <property type="protein sequence ID" value="GAO29505.1"/>
    <property type="molecule type" value="Genomic_DNA"/>
</dbReference>
<evidence type="ECO:0000313" key="2">
    <source>
        <dbReference type="EMBL" id="GAO29505.1"/>
    </source>
</evidence>
<dbReference type="PANTHER" id="PTHR43745:SF2">
    <property type="entry name" value="NITROREDUCTASE MJ1384-RELATED"/>
    <property type="match status" value="1"/>
</dbReference>
<dbReference type="Pfam" id="PF00881">
    <property type="entry name" value="Nitroreductase"/>
    <property type="match status" value="1"/>
</dbReference>
<evidence type="ECO:0000259" key="1">
    <source>
        <dbReference type="Pfam" id="PF00881"/>
    </source>
</evidence>
<dbReference type="SUPFAM" id="SSF55469">
    <property type="entry name" value="FMN-dependent nitroreductase-like"/>
    <property type="match status" value="1"/>
</dbReference>
<evidence type="ECO:0000313" key="3">
    <source>
        <dbReference type="Proteomes" id="UP000032900"/>
    </source>
</evidence>
<keyword evidence="3" id="KW-1185">Reference proteome</keyword>
<proteinExistence type="predicted"/>
<dbReference type="InterPro" id="IPR029479">
    <property type="entry name" value="Nitroreductase"/>
</dbReference>
<dbReference type="PANTHER" id="PTHR43745">
    <property type="entry name" value="NITROREDUCTASE MJ1384-RELATED"/>
    <property type="match status" value="1"/>
</dbReference>
<gene>
    <name evidence="2" type="ORF">JCM15548_11697</name>
</gene>
<dbReference type="GO" id="GO:0016491">
    <property type="term" value="F:oxidoreductase activity"/>
    <property type="evidence" value="ECO:0007669"/>
    <property type="project" value="InterPro"/>
</dbReference>
<dbReference type="InterPro" id="IPR000415">
    <property type="entry name" value="Nitroreductase-like"/>
</dbReference>
<protein>
    <submittedName>
        <fullName evidence="2">NADH oxidase</fullName>
    </submittedName>
</protein>
<comment type="caution">
    <text evidence="2">The sequence shown here is derived from an EMBL/GenBank/DDBJ whole genome shotgun (WGS) entry which is preliminary data.</text>
</comment>
<dbReference type="AlphaFoldDB" id="A0A0E9LXB8"/>
<dbReference type="Gene3D" id="3.40.109.10">
    <property type="entry name" value="NADH Oxidase"/>
    <property type="match status" value="1"/>
</dbReference>
<organism evidence="2 3">
    <name type="scientific">Geofilum rubicundum JCM 15548</name>
    <dbReference type="NCBI Taxonomy" id="1236989"/>
    <lineage>
        <taxon>Bacteria</taxon>
        <taxon>Pseudomonadati</taxon>
        <taxon>Bacteroidota</taxon>
        <taxon>Bacteroidia</taxon>
        <taxon>Marinilabiliales</taxon>
        <taxon>Marinilabiliaceae</taxon>
        <taxon>Geofilum</taxon>
    </lineage>
</organism>